<dbReference type="Proteomes" id="UP000297295">
    <property type="component" value="Unassembled WGS sequence"/>
</dbReference>
<name>A0A4E0Q3L3_9EURY</name>
<evidence type="ECO:0000313" key="3">
    <source>
        <dbReference type="Proteomes" id="UP000297295"/>
    </source>
</evidence>
<feature type="transmembrane region" description="Helical" evidence="1">
    <location>
        <begin position="137"/>
        <end position="160"/>
    </location>
</feature>
<dbReference type="OrthoDB" id="147905at2157"/>
<keyword evidence="1" id="KW-0472">Membrane</keyword>
<dbReference type="RefSeq" id="WP_135390246.1">
    <property type="nucleotide sequence ID" value="NZ_PGGK01000012.1"/>
</dbReference>
<organism evidence="2 3">
    <name type="scientific">Methanolobus halotolerans</name>
    <dbReference type="NCBI Taxonomy" id="2052935"/>
    <lineage>
        <taxon>Archaea</taxon>
        <taxon>Methanobacteriati</taxon>
        <taxon>Methanobacteriota</taxon>
        <taxon>Stenosarchaea group</taxon>
        <taxon>Methanomicrobia</taxon>
        <taxon>Methanosarcinales</taxon>
        <taxon>Methanosarcinaceae</taxon>
        <taxon>Methanolobus</taxon>
    </lineage>
</organism>
<dbReference type="AlphaFoldDB" id="A0A4E0Q3L3"/>
<accession>A0A4E0Q3L3</accession>
<evidence type="ECO:0000256" key="1">
    <source>
        <dbReference type="SAM" id="Phobius"/>
    </source>
</evidence>
<keyword evidence="3" id="KW-1185">Reference proteome</keyword>
<protein>
    <submittedName>
        <fullName evidence="2">Uncharacterized protein</fullName>
    </submittedName>
</protein>
<keyword evidence="1" id="KW-1133">Transmembrane helix</keyword>
<feature type="transmembrane region" description="Helical" evidence="1">
    <location>
        <begin position="20"/>
        <end position="50"/>
    </location>
</feature>
<sequence>MDYEGLLKNSWDFQKDNIVTYAVAALIAFVGSILIVTIAPLAYGFTYMAVKGARKEPVEINDVFEGFRNGNFIRSWIYMLIYLVVLGIAGQIHSILSTIVGIVFIFGLPLLVIKGYSGVDAVKETFEIVKENPVESLILYVIIAVLNVIGAIALLIGLLITAPLSQIMLANATLELSGKTHQTTENYVAETA</sequence>
<gene>
    <name evidence="2" type="ORF">CUN85_10405</name>
</gene>
<evidence type="ECO:0000313" key="2">
    <source>
        <dbReference type="EMBL" id="TGC08041.1"/>
    </source>
</evidence>
<dbReference type="EMBL" id="PGGK01000012">
    <property type="protein sequence ID" value="TGC08041.1"/>
    <property type="molecule type" value="Genomic_DNA"/>
</dbReference>
<reference evidence="2 3" key="1">
    <citation type="submission" date="2017-11" db="EMBL/GenBank/DDBJ databases">
        <title>Isolation and Characterization of Methanogenic Archaea from Saline Meromictic Lake at Siberia.</title>
        <authorList>
            <person name="Shen Y."/>
            <person name="Huang H.-H."/>
            <person name="Lai M.-C."/>
            <person name="Chen S.-C."/>
        </authorList>
    </citation>
    <scope>NUCLEOTIDE SEQUENCE [LARGE SCALE GENOMIC DNA]</scope>
    <source>
        <strain evidence="2 3">SY-01</strain>
    </source>
</reference>
<feature type="transmembrane region" description="Helical" evidence="1">
    <location>
        <begin position="95"/>
        <end position="116"/>
    </location>
</feature>
<feature type="transmembrane region" description="Helical" evidence="1">
    <location>
        <begin position="71"/>
        <end position="89"/>
    </location>
</feature>
<keyword evidence="1" id="KW-0812">Transmembrane</keyword>
<comment type="caution">
    <text evidence="2">The sequence shown here is derived from an EMBL/GenBank/DDBJ whole genome shotgun (WGS) entry which is preliminary data.</text>
</comment>
<proteinExistence type="predicted"/>